<dbReference type="InterPro" id="IPR036366">
    <property type="entry name" value="PGBDSf"/>
</dbReference>
<accession>A0A8J3L4D8</accession>
<dbReference type="InterPro" id="IPR036365">
    <property type="entry name" value="PGBD-like_sf"/>
</dbReference>
<evidence type="ECO:0000313" key="4">
    <source>
        <dbReference type="Proteomes" id="UP000660339"/>
    </source>
</evidence>
<dbReference type="Pfam" id="PF01471">
    <property type="entry name" value="PG_binding_1"/>
    <property type="match status" value="1"/>
</dbReference>
<feature type="signal peptide" evidence="1">
    <location>
        <begin position="1"/>
        <end position="29"/>
    </location>
</feature>
<gene>
    <name evidence="3" type="ORF">Cme02nite_24550</name>
</gene>
<keyword evidence="4" id="KW-1185">Reference proteome</keyword>
<name>A0A8J3L4D8_9ACTN</name>
<evidence type="ECO:0000259" key="2">
    <source>
        <dbReference type="Pfam" id="PF01471"/>
    </source>
</evidence>
<dbReference type="AlphaFoldDB" id="A0A8J3L4D8"/>
<dbReference type="Gene3D" id="1.10.101.10">
    <property type="entry name" value="PGBD-like superfamily/PGBD"/>
    <property type="match status" value="1"/>
</dbReference>
<evidence type="ECO:0000256" key="1">
    <source>
        <dbReference type="SAM" id="SignalP"/>
    </source>
</evidence>
<dbReference type="EMBL" id="BONJ01000008">
    <property type="protein sequence ID" value="GIG14123.1"/>
    <property type="molecule type" value="Genomic_DNA"/>
</dbReference>
<keyword evidence="1" id="KW-0732">Signal</keyword>
<reference evidence="3" key="1">
    <citation type="submission" date="2021-01" db="EMBL/GenBank/DDBJ databases">
        <title>Whole genome shotgun sequence of Catellatospora methionotrophica NBRC 14553.</title>
        <authorList>
            <person name="Komaki H."/>
            <person name="Tamura T."/>
        </authorList>
    </citation>
    <scope>NUCLEOTIDE SEQUENCE</scope>
    <source>
        <strain evidence="3">NBRC 14553</strain>
    </source>
</reference>
<feature type="chain" id="PRO_5035205917" description="Peptidoglycan binding-like domain-containing protein" evidence="1">
    <location>
        <begin position="30"/>
        <end position="137"/>
    </location>
</feature>
<dbReference type="RefSeq" id="WP_166381220.1">
    <property type="nucleotide sequence ID" value="NZ_BAAATT010000001.1"/>
</dbReference>
<protein>
    <recommendedName>
        <fullName evidence="2">Peptidoglycan binding-like domain-containing protein</fullName>
    </recommendedName>
</protein>
<proteinExistence type="predicted"/>
<feature type="domain" description="Peptidoglycan binding-like" evidence="2">
    <location>
        <begin position="69"/>
        <end position="121"/>
    </location>
</feature>
<dbReference type="InterPro" id="IPR002477">
    <property type="entry name" value="Peptidoglycan-bd-like"/>
</dbReference>
<comment type="caution">
    <text evidence="3">The sequence shown here is derived from an EMBL/GenBank/DDBJ whole genome shotgun (WGS) entry which is preliminary data.</text>
</comment>
<evidence type="ECO:0000313" key="3">
    <source>
        <dbReference type="EMBL" id="GIG14123.1"/>
    </source>
</evidence>
<dbReference type="SUPFAM" id="SSF47090">
    <property type="entry name" value="PGBD-like"/>
    <property type="match status" value="1"/>
</dbReference>
<sequence length="137" mass="14544">MPRKTKLIPGLFALSVTATILGVASPAQAADPVCNVSGTVNNRNGFPQYIPKNSTTGVNCTLRSGDHSNGVGVLKTALRVCYGKNIAQSNSFDAATRTALIQVQTQVGISADGVYGRETRDNIVWKVRDGGHCEYYA</sequence>
<dbReference type="Proteomes" id="UP000660339">
    <property type="component" value="Unassembled WGS sequence"/>
</dbReference>
<organism evidence="3 4">
    <name type="scientific">Catellatospora methionotrophica</name>
    <dbReference type="NCBI Taxonomy" id="121620"/>
    <lineage>
        <taxon>Bacteria</taxon>
        <taxon>Bacillati</taxon>
        <taxon>Actinomycetota</taxon>
        <taxon>Actinomycetes</taxon>
        <taxon>Micromonosporales</taxon>
        <taxon>Micromonosporaceae</taxon>
        <taxon>Catellatospora</taxon>
    </lineage>
</organism>